<dbReference type="Gene3D" id="1.10.287.2250">
    <property type="match status" value="1"/>
</dbReference>
<gene>
    <name evidence="2" type="ORF">DR999_PMT22683</name>
</gene>
<reference evidence="2 3" key="1">
    <citation type="submission" date="2019-04" db="EMBL/GenBank/DDBJ databases">
        <title>Draft genome of the big-headed turtle Platysternon megacephalum.</title>
        <authorList>
            <person name="Gong S."/>
        </authorList>
    </citation>
    <scope>NUCLEOTIDE SEQUENCE [LARGE SCALE GENOMIC DNA]</scope>
    <source>
        <strain evidence="2">DO16091913</strain>
        <tissue evidence="2">Muscle</tissue>
    </source>
</reference>
<comment type="caution">
    <text evidence="2">The sequence shown here is derived from an EMBL/GenBank/DDBJ whole genome shotgun (WGS) entry which is preliminary data.</text>
</comment>
<dbReference type="Proteomes" id="UP000297703">
    <property type="component" value="Unassembled WGS sequence"/>
</dbReference>
<proteinExistence type="predicted"/>
<dbReference type="Pfam" id="PF08246">
    <property type="entry name" value="Inhibitor_I29"/>
    <property type="match status" value="1"/>
</dbReference>
<dbReference type="SUPFAM" id="SSF54001">
    <property type="entry name" value="Cysteine proteinases"/>
    <property type="match status" value="1"/>
</dbReference>
<feature type="domain" description="Cathepsin propeptide inhibitor" evidence="1">
    <location>
        <begin position="2"/>
        <end position="41"/>
    </location>
</feature>
<protein>
    <submittedName>
        <fullName evidence="2">Vitamin K-dependent gamma-carboxylase</fullName>
    </submittedName>
</protein>
<dbReference type="AlphaFoldDB" id="A0A4D9DGV5"/>
<dbReference type="EMBL" id="QXTE01002564">
    <property type="protein sequence ID" value="TFJ95671.1"/>
    <property type="molecule type" value="Genomic_DNA"/>
</dbReference>
<dbReference type="InterPro" id="IPR038765">
    <property type="entry name" value="Papain-like_cys_pep_sf"/>
</dbReference>
<sequence length="54" mass="6325">MDELSRRLIWEKNLKYITTHNLEFSLGTHTYELAMNHLGDMVGGRHARVFPDPL</sequence>
<evidence type="ECO:0000259" key="1">
    <source>
        <dbReference type="Pfam" id="PF08246"/>
    </source>
</evidence>
<dbReference type="InterPro" id="IPR013201">
    <property type="entry name" value="Prot_inhib_I29"/>
</dbReference>
<dbReference type="STRING" id="55544.A0A4D9DGV5"/>
<organism evidence="2 3">
    <name type="scientific">Platysternon megacephalum</name>
    <name type="common">big-headed turtle</name>
    <dbReference type="NCBI Taxonomy" id="55544"/>
    <lineage>
        <taxon>Eukaryota</taxon>
        <taxon>Metazoa</taxon>
        <taxon>Chordata</taxon>
        <taxon>Craniata</taxon>
        <taxon>Vertebrata</taxon>
        <taxon>Euteleostomi</taxon>
        <taxon>Archelosauria</taxon>
        <taxon>Testudinata</taxon>
        <taxon>Testudines</taxon>
        <taxon>Cryptodira</taxon>
        <taxon>Durocryptodira</taxon>
        <taxon>Testudinoidea</taxon>
        <taxon>Platysternidae</taxon>
        <taxon>Platysternon</taxon>
    </lineage>
</organism>
<evidence type="ECO:0000313" key="3">
    <source>
        <dbReference type="Proteomes" id="UP000297703"/>
    </source>
</evidence>
<reference evidence="2 3" key="2">
    <citation type="submission" date="2019-04" db="EMBL/GenBank/DDBJ databases">
        <title>The genome sequence of big-headed turtle.</title>
        <authorList>
            <person name="Gong S."/>
        </authorList>
    </citation>
    <scope>NUCLEOTIDE SEQUENCE [LARGE SCALE GENOMIC DNA]</scope>
    <source>
        <strain evidence="2">DO16091913</strain>
        <tissue evidence="2">Muscle</tissue>
    </source>
</reference>
<evidence type="ECO:0000313" key="2">
    <source>
        <dbReference type="EMBL" id="TFJ95671.1"/>
    </source>
</evidence>
<name>A0A4D9DGV5_9SAUR</name>
<dbReference type="OrthoDB" id="5855924at2759"/>
<keyword evidence="3" id="KW-1185">Reference proteome</keyword>
<accession>A0A4D9DGV5</accession>